<reference evidence="2" key="2">
    <citation type="submission" date="2021-01" db="EMBL/GenBank/DDBJ databases">
        <authorList>
            <person name="Schikora-Tamarit M.A."/>
        </authorList>
    </citation>
    <scope>NUCLEOTIDE SEQUENCE</scope>
    <source>
        <strain evidence="2">CBS6075</strain>
    </source>
</reference>
<reference evidence="2" key="1">
    <citation type="journal article" date="2021" name="Open Biol.">
        <title>Shared evolutionary footprints suggest mitochondrial oxidative damage underlies multiple complex I losses in fungi.</title>
        <authorList>
            <person name="Schikora-Tamarit M.A."/>
            <person name="Marcet-Houben M."/>
            <person name="Nosek J."/>
            <person name="Gabaldon T."/>
        </authorList>
    </citation>
    <scope>NUCLEOTIDE SEQUENCE</scope>
    <source>
        <strain evidence="2">CBS6075</strain>
    </source>
</reference>
<dbReference type="EMBL" id="JAEUBE010000439">
    <property type="protein sequence ID" value="KAH3661648.1"/>
    <property type="molecule type" value="Genomic_DNA"/>
</dbReference>
<evidence type="ECO:0000313" key="2">
    <source>
        <dbReference type="EMBL" id="KAH3661648.1"/>
    </source>
</evidence>
<dbReference type="AlphaFoldDB" id="A0A9P8NXD3"/>
<name>A0A9P8NXD3_9ASCO</name>
<dbReference type="GeneID" id="70238462"/>
<evidence type="ECO:0000313" key="3">
    <source>
        <dbReference type="Proteomes" id="UP000769157"/>
    </source>
</evidence>
<proteinExistence type="predicted"/>
<keyword evidence="3" id="KW-1185">Reference proteome</keyword>
<feature type="compositionally biased region" description="Basic and acidic residues" evidence="1">
    <location>
        <begin position="812"/>
        <end position="822"/>
    </location>
</feature>
<gene>
    <name evidence="2" type="ORF">OGAPHI_006498</name>
</gene>
<accession>A0A9P8NXD3</accession>
<comment type="caution">
    <text evidence="2">The sequence shown here is derived from an EMBL/GenBank/DDBJ whole genome shotgun (WGS) entry which is preliminary data.</text>
</comment>
<protein>
    <submittedName>
        <fullName evidence="2">Uncharacterized protein</fullName>
    </submittedName>
</protein>
<sequence length="905" mass="99460">MQEVEILVDHLNVRHFLDVLKSTGVGGSHDDKDTYGVFVNIASDQVIVQQKVCLRNSNNTGLHVEIAGKLLQSHLAARGHQDVGMVRILALGFAPGLPVLLHSQSSEHDSLGRPRARCAQSSVLDVHGSVPQVGQNRNTPLLDINQHRVLVVIGQILGEVLHDELLGVLLKMGVDEGGQVQLRVAVKTQSVVQNVAVAQLLGLVLDRSHGWERIRGLCVARTQGADRGHRGSGRWRGVWRWRLVRNRVCSARNSRVSSALDRGTFTVLQSVLCSNSSQHGSTKHNRSVDVSWNHDWKTRAVGKQSHQESVTALASTHENGINLVAGSLHLLDDVSCLLTNELARSKILHSKGVQGNVHALANNRGPHCRVGNWRSIAVEIAVKEQVLGQRNNRPLLGGLLEHLQSRVEVIKSGSSRSLRCNTQFSIGRMGGQNVCQKRTCAGLASFGQPETLGHHVSIWTPNSFHKDRLVVQTDMAGGRTSHGSQSSGGLGHTPKVLVLLNKIWNWGLGLGSNRTNPAGVGVNDTRSDVAVGCQSQCLCCGLGQTSNGFSCRQVLAVDAWSTAQSSEIVLHQFWQINLVQEIGRPTVSIGDSLRDETLFTNSAAERSGFGAGCFVSEEIGQIVELALVEQRLSVGVLWQMVLEPLHLWQLHLNGHFATNVLQALVVGGVDLVHLGLCSVVHPQDDVLEVVVEIRTHSHWLVEKTVWEENWGQQRPDVQSVAHPGAGDLHSEVEVRSSDRHKRSWALIHVNVDCEQRSYVLRSQEEDPVEQHVVVFDAGLFFAEIVFGVLEREQQVQRDGERVEAASGAREVSQSREHDERRQFQHPVPVLDGCARVGGRPHSNQQSSKNKMHHSKREGDPLHVREPNTAVFFAILVAVLEQPPRPLLHEGRQRVALADPGQNRHQ</sequence>
<organism evidence="2 3">
    <name type="scientific">Ogataea philodendri</name>
    <dbReference type="NCBI Taxonomy" id="1378263"/>
    <lineage>
        <taxon>Eukaryota</taxon>
        <taxon>Fungi</taxon>
        <taxon>Dikarya</taxon>
        <taxon>Ascomycota</taxon>
        <taxon>Saccharomycotina</taxon>
        <taxon>Pichiomycetes</taxon>
        <taxon>Pichiales</taxon>
        <taxon>Pichiaceae</taxon>
        <taxon>Ogataea</taxon>
    </lineage>
</organism>
<dbReference type="Proteomes" id="UP000769157">
    <property type="component" value="Unassembled WGS sequence"/>
</dbReference>
<feature type="region of interest" description="Disordered" evidence="1">
    <location>
        <begin position="799"/>
        <end position="863"/>
    </location>
</feature>
<dbReference type="RefSeq" id="XP_046058761.1">
    <property type="nucleotide sequence ID" value="XM_046207791.1"/>
</dbReference>
<evidence type="ECO:0000256" key="1">
    <source>
        <dbReference type="SAM" id="MobiDB-lite"/>
    </source>
</evidence>